<proteinExistence type="evidence at transcript level"/>
<accession>F2Y9T6</accession>
<organism evidence="1">
    <name type="scientific">Physarum polycephalum</name>
    <name type="common">Many-headed slime mold</name>
    <name type="synonym">Badhamia polycephala</name>
    <dbReference type="NCBI Taxonomy" id="5791"/>
    <lineage>
        <taxon>Eukaryota</taxon>
        <taxon>Amoebozoa</taxon>
        <taxon>Evosea</taxon>
        <taxon>Eumycetozoa</taxon>
        <taxon>Myxogastria</taxon>
        <taxon>Myxogastromycetidae</taxon>
        <taxon>Physariida</taxon>
        <taxon>Physaraceae</taxon>
        <taxon>Physarum</taxon>
    </lineage>
</organism>
<name>F2Y9T6_PHYPO</name>
<dbReference type="EMBL" id="HQ849409">
    <property type="protein sequence ID" value="ADZ99041.1"/>
    <property type="molecule type" value="mRNA"/>
</dbReference>
<dbReference type="AlphaFoldDB" id="F2Y9T6"/>
<geneLocation type="mitochondrion" evidence="1"/>
<keyword evidence="1" id="KW-0496">Mitochondrion</keyword>
<protein>
    <submittedName>
        <fullName evidence="1">Hypothetical mitochondrial protein 22</fullName>
    </submittedName>
</protein>
<evidence type="ECO:0000313" key="1">
    <source>
        <dbReference type="EMBL" id="ADZ99041.1"/>
    </source>
</evidence>
<reference evidence="1" key="1">
    <citation type="journal article" date="2011" name="Nucleic Acids Res.">
        <title>Complete characterization of the edited transcriptome of the mitochondrion of Physarum polycephalum using deep sequencing of RNA.</title>
        <authorList>
            <person name="Bundschuh R."/>
            <person name="Altmuller J."/>
            <person name="Becker C."/>
            <person name="Nurnberg P."/>
            <person name="Gott J.M."/>
        </authorList>
    </citation>
    <scope>NUCLEOTIDE SEQUENCE</scope>
    <source>
        <strain evidence="1">M3CVIII</strain>
    </source>
</reference>
<sequence>MKKRYGLESIIGKNSSLRFPRLVSIEDITTINSILPANSEEIESSLNTALTMKNADPEEACDQFNNISCEYDDEFPIRVKVIIQGSISSIEVLDPSIFSLICMAFDITESPIEKFRASISDILITLTNFAFIKNPPDESYFVSDLVANTRTLLNNIMSYNCRRKRIKQSNILNIKPRLKPYLLNIKSHINKQYYHKRLYHFCYKALKYQRKDLIPLLFERIEYFYDVFEDWEDAYDFAWFDQQLLFIDNLLELSLLAGKFTSLTNVLDNKLLTPIDALHQHSLYKIAENFASTTKFDLLDSFKM</sequence>
<gene>
    <name evidence="1" type="primary">php22</name>
</gene>